<reference evidence="2 3" key="1">
    <citation type="journal article" date="2009" name="PLoS Genet.">
        <title>Genomic analysis of the basal lineage fungus Rhizopus oryzae reveals a whole-genome duplication.</title>
        <authorList>
            <person name="Ma L.-J."/>
            <person name="Ibrahim A.S."/>
            <person name="Skory C."/>
            <person name="Grabherr M.G."/>
            <person name="Burger G."/>
            <person name="Butler M."/>
            <person name="Elias M."/>
            <person name="Idnurm A."/>
            <person name="Lang B.F."/>
            <person name="Sone T."/>
            <person name="Abe A."/>
            <person name="Calvo S.E."/>
            <person name="Corrochano L.M."/>
            <person name="Engels R."/>
            <person name="Fu J."/>
            <person name="Hansberg W."/>
            <person name="Kim J.-M."/>
            <person name="Kodira C.D."/>
            <person name="Koehrsen M.J."/>
            <person name="Liu B."/>
            <person name="Miranda-Saavedra D."/>
            <person name="O'Leary S."/>
            <person name="Ortiz-Castellanos L."/>
            <person name="Poulter R."/>
            <person name="Rodriguez-Romero J."/>
            <person name="Ruiz-Herrera J."/>
            <person name="Shen Y.-Q."/>
            <person name="Zeng Q."/>
            <person name="Galagan J."/>
            <person name="Birren B.W."/>
            <person name="Cuomo C.A."/>
            <person name="Wickes B.L."/>
        </authorList>
    </citation>
    <scope>NUCLEOTIDE SEQUENCE [LARGE SCALE GENOMIC DNA]</scope>
    <source>
        <strain evidence="3">RA 99-880 / ATCC MYA-4621 / FGSC 9543 / NRRL 43880</strain>
    </source>
</reference>
<dbReference type="GeneID" id="93617638"/>
<dbReference type="AlphaFoldDB" id="I1CBY2"/>
<evidence type="ECO:0000313" key="2">
    <source>
        <dbReference type="EMBL" id="EIE85962.1"/>
    </source>
</evidence>
<organism evidence="2 3">
    <name type="scientific">Rhizopus delemar (strain RA 99-880 / ATCC MYA-4621 / FGSC 9543 / NRRL 43880)</name>
    <name type="common">Mucormycosis agent</name>
    <name type="synonym">Rhizopus arrhizus var. delemar</name>
    <dbReference type="NCBI Taxonomy" id="246409"/>
    <lineage>
        <taxon>Eukaryota</taxon>
        <taxon>Fungi</taxon>
        <taxon>Fungi incertae sedis</taxon>
        <taxon>Mucoromycota</taxon>
        <taxon>Mucoromycotina</taxon>
        <taxon>Mucoromycetes</taxon>
        <taxon>Mucorales</taxon>
        <taxon>Mucorineae</taxon>
        <taxon>Rhizopodaceae</taxon>
        <taxon>Rhizopus</taxon>
    </lineage>
</organism>
<name>I1CBY2_RHIO9</name>
<keyword evidence="1" id="KW-0472">Membrane</keyword>
<dbReference type="VEuPathDB" id="FungiDB:RO3G_10672"/>
<feature type="transmembrane region" description="Helical" evidence="1">
    <location>
        <begin position="320"/>
        <end position="342"/>
    </location>
</feature>
<keyword evidence="1" id="KW-0812">Transmembrane</keyword>
<dbReference type="RefSeq" id="XP_067521358.1">
    <property type="nucleotide sequence ID" value="XM_067665257.1"/>
</dbReference>
<dbReference type="Proteomes" id="UP000009138">
    <property type="component" value="Unassembled WGS sequence"/>
</dbReference>
<sequence>MFRVFPPITSDILHLPLQQGGIGALDPTIQQQALQFRWLTPLFQHHYPLHLAAKWIGAHISSIAPIALFDHRLPFLFKVLRRNMLQQHHPGVCAILFRAFDGLYDSSTISGVLNIDLNTPDIFPLNLSLDLPVSSVIQYINDFCRKEQNSFGNILIRYVFEYVPVLDCLRRKVLPTERPNITFGRYQVQKLLCWITSNPLFKILVDPDVDPILQLISSKRFRQASLIKLLQTIPLSSPVRQNWYIFGNSFGVHKFLLPFEHRDTVCYKENPLVLKYFTSMLKTYVIQSVVFVYLNQPLNMLIISFFYVQKNVLCGSKCGLTSSVAPYLLTWSTELFIFYVYLLNTCPYFPWKV</sequence>
<dbReference type="InParanoid" id="I1CBY2"/>
<evidence type="ECO:0000256" key="1">
    <source>
        <dbReference type="SAM" id="Phobius"/>
    </source>
</evidence>
<keyword evidence="1" id="KW-1133">Transmembrane helix</keyword>
<proteinExistence type="predicted"/>
<protein>
    <submittedName>
        <fullName evidence="2">Uncharacterized protein</fullName>
    </submittedName>
</protein>
<accession>I1CBY2</accession>
<feature type="transmembrane region" description="Helical" evidence="1">
    <location>
        <begin position="284"/>
        <end position="308"/>
    </location>
</feature>
<keyword evidence="3" id="KW-1185">Reference proteome</keyword>
<evidence type="ECO:0000313" key="3">
    <source>
        <dbReference type="Proteomes" id="UP000009138"/>
    </source>
</evidence>
<dbReference type="EMBL" id="CH476739">
    <property type="protein sequence ID" value="EIE85962.1"/>
    <property type="molecule type" value="Genomic_DNA"/>
</dbReference>
<gene>
    <name evidence="2" type="ORF">RO3G_10672</name>
</gene>